<dbReference type="GO" id="GO:0005993">
    <property type="term" value="P:trehalose catabolic process"/>
    <property type="evidence" value="ECO:0007669"/>
    <property type="project" value="TreeGrafter"/>
</dbReference>
<dbReference type="GO" id="GO:0031966">
    <property type="term" value="C:mitochondrial membrane"/>
    <property type="evidence" value="ECO:0007669"/>
    <property type="project" value="UniProtKB-SubCell"/>
</dbReference>
<dbReference type="Pfam" id="PF06553">
    <property type="entry name" value="BNIP3"/>
    <property type="match status" value="1"/>
</dbReference>
<feature type="compositionally biased region" description="Basic residues" evidence="15">
    <location>
        <begin position="2429"/>
        <end position="2439"/>
    </location>
</feature>
<feature type="compositionally biased region" description="Low complexity" evidence="15">
    <location>
        <begin position="2252"/>
        <end position="2262"/>
    </location>
</feature>
<dbReference type="PROSITE" id="PS50294">
    <property type="entry name" value="WD_REPEATS_REGION"/>
    <property type="match status" value="1"/>
</dbReference>
<organism evidence="18 19">
    <name type="scientific">Trichinella spiralis</name>
    <name type="common">Trichina worm</name>
    <dbReference type="NCBI Taxonomy" id="6334"/>
    <lineage>
        <taxon>Eukaryota</taxon>
        <taxon>Metazoa</taxon>
        <taxon>Ecdysozoa</taxon>
        <taxon>Nematoda</taxon>
        <taxon>Enoplea</taxon>
        <taxon>Dorylaimia</taxon>
        <taxon>Trichinellida</taxon>
        <taxon>Trichinellidae</taxon>
        <taxon>Trichinella</taxon>
    </lineage>
</organism>
<keyword evidence="9" id="KW-0053">Apoptosis</keyword>
<dbReference type="InterPro" id="IPR005612">
    <property type="entry name" value="CCAAT-binding_factor"/>
</dbReference>
<comment type="catalytic activity">
    <reaction evidence="14">
        <text>alpha,alpha-trehalose + H2O = alpha-D-glucose + beta-D-glucose</text>
        <dbReference type="Rhea" id="RHEA:32675"/>
        <dbReference type="ChEBI" id="CHEBI:15377"/>
        <dbReference type="ChEBI" id="CHEBI:15903"/>
        <dbReference type="ChEBI" id="CHEBI:16551"/>
        <dbReference type="ChEBI" id="CHEBI:17925"/>
        <dbReference type="EC" id="3.2.1.28"/>
    </reaction>
</comment>
<keyword evidence="12 16" id="KW-0472">Membrane</keyword>
<dbReference type="SUPFAM" id="SSF50978">
    <property type="entry name" value="WD40 repeat-like"/>
    <property type="match status" value="1"/>
</dbReference>
<dbReference type="GO" id="GO:0042802">
    <property type="term" value="F:identical protein binding"/>
    <property type="evidence" value="ECO:0007669"/>
    <property type="project" value="UniProtKB-ARBA"/>
</dbReference>
<dbReference type="SMART" id="SM00661">
    <property type="entry name" value="RPOL9"/>
    <property type="match status" value="1"/>
</dbReference>
<gene>
    <name evidence="18" type="primary">CEBPZ</name>
    <name evidence="18" type="ORF">T01_196</name>
</gene>
<dbReference type="Gene3D" id="1.50.10.10">
    <property type="match status" value="1"/>
</dbReference>
<comment type="caution">
    <text evidence="18">The sequence shown here is derived from an EMBL/GenBank/DDBJ whole genome shotgun (WGS) entry which is preliminary data.</text>
</comment>
<dbReference type="GO" id="GO:0043065">
    <property type="term" value="P:positive regulation of apoptotic process"/>
    <property type="evidence" value="ECO:0007669"/>
    <property type="project" value="InterPro"/>
</dbReference>
<dbReference type="InterPro" id="IPR036322">
    <property type="entry name" value="WD40_repeat_dom_sf"/>
</dbReference>
<evidence type="ECO:0000256" key="12">
    <source>
        <dbReference type="ARBA" id="ARBA00023136"/>
    </source>
</evidence>
<dbReference type="PROSITE" id="PS50082">
    <property type="entry name" value="WD_REPEATS_2"/>
    <property type="match status" value="1"/>
</dbReference>
<keyword evidence="14" id="KW-0326">Glycosidase</keyword>
<protein>
    <recommendedName>
        <fullName evidence="7 14">Trehalase</fullName>
        <ecNumber evidence="6 14">3.2.1.28</ecNumber>
    </recommendedName>
    <alternativeName>
        <fullName evidence="14">Alpha-trehalose glucohydrolase</fullName>
    </alternativeName>
</protein>
<evidence type="ECO:0000256" key="13">
    <source>
        <dbReference type="PROSITE-ProRule" id="PRU00221"/>
    </source>
</evidence>
<dbReference type="InterPro" id="IPR001661">
    <property type="entry name" value="Glyco_hydro_37"/>
</dbReference>
<feature type="region of interest" description="Disordered" evidence="15">
    <location>
        <begin position="1706"/>
        <end position="1748"/>
    </location>
</feature>
<dbReference type="PRINTS" id="PR00744">
    <property type="entry name" value="GLHYDRLASE37"/>
</dbReference>
<sequence>LVFYFIFFFNQYNRFFWHLKMMFYPKEDVRFVAVRKPSDKSILRRLSSAYYYHEPHSIYRCRFNPSIDLWNYLGFCDEAGFFYLYDTMFFEQKNDPKLLFKLQLHKNAVCDFAWHPCGRGEVLTGSADERIILTDCNTAKAVQCFHGHSYSIRSLSWCAENTNLFASGGRDGALRIWDVRLRAGCVSTIAKAHYFGDFQTASSSTLCNQKRTKTNLRKILMSDVRRSGASLNVPVTGVHFHNQHYVLSGAYTNTGIRIWDLRKLLQANKAVAAVDIWPYPSPRNSNYSRYGYTTFCVDSSRSLLFVPCTDNTVYQYSLSSFNPKPIARHTGVSINTYYVQCAVCPYAPYLLCGSSNNKAMIWNINESGDPQFSLNDFEGRDANSVTWNHYGQLVTCCDPPSWRIWTVYSEKQQQQLDMERRNLVLRIQENQRLESLQSERVQQQQQPLEEPIWFASQARSPSRMQALAPVQSSPMRRYLHQRNKRPASTSPLSTAALDVNQPGPSRPVSSSRAPTTTPARKRVRTTNTYYEIKKHFKFAGYFTDFRFNVELGLAWLARRNIRFASEMEKMPQHSILMFRLFCLFSLELLRSVMGDKPVTPQGSFFRVYSQDRQYRDLAMTGDKASKLACGPTKRAFDHDVVWATDHPAAGPLLDELVDAMVYAKCDVNVPDDANMSVMMTLRTVNMEKPQIKQDAASGMRSSALDPERMKSVLQAMQKSGAQGVSQDNIDRALQLIELALKEKRAISIHEMEEVLRLVEFNVFIGADGLKQMFERLVNDRTLTEGQANGILQPLLAKAASKADGKLPMQEVREALFFYHLAYAGTVHEHANSIPIKRTCNLLNFCTVGNLHYLFKVMRRSGARRVTKDNIDRALRMIDLVVKEKREISVQEMEEILCIVESNVFIGIDGLRRMFEHLVNKKTLTDAEAIGILPSLLVKAAAKSQKKIPLQNITFTTLVHNLHYLFKITVQISNHSVIIRRQCGSIPSNSSTNLSDLLYYFNARSLCKKLKNNNILYPKEDKSRRCLLYACRNCSYVTDDIVSVCVYTNKLRREIDELAQVNVDVIYDPTLPKTDDHSCPLCNNSEAVFFQSQNTKAEPNNKVSLDKMMYYVVSLLSQIYCQGPILDAVQTAHLFPDSKYFVDMALKKDPITTLQNFISLGDRVKDKAVLRAFVDEHFDPPGTELETCFPEDWKPSPKSFNVINDYEFRRWAVALNRIWKELCRRVKSKVFEHQELYSLLYVPNPFIIPGGRFREFYYWDTFWIAKGLIASEMFTTLKGMIRNLGYMVENHGFVPNGGRVYYLFRSQPPLLIPMVYDYYLATGDIDFLQEMLPLLEQEYSFWLLHRGMTFGDDSNNYMKLFQYKAEMKMPRPESYREDLELVQNLTDDHAREFVWAQIVSGAETGWDFSSRWFSHTGPEAFTLRSIRTWSIIPVDLNAFMCMNTKLLANLYEMAGNVTKVLLYQARFEQAKAAMKHIHWNEQDGIWYDYDLETKKHVDVYYISNVLPLYAKCYDDEDVPSRVYNYLKTVGALNSTRGVPTSFIQSDQQWDSANAWPPMVHMLLEGLRTSGDPEIIEMAKELAIQWLRSSYDAFLKTNSMFEKYNVSSTAGEMPFGSGGEYEVQTGFGWTNGVILDLLVKYGDVITAQDATTGQYAIILRVYSSRLCISMDRMKHSCIFVMKSELKQDEHALKEEILGFMNKIGLNKDGKNKNSSRISTPVRRETKPGDSAWNNNSSGSKNKQQQQQQRADKLLPTKIKTEDLNEHPASESSVQRWFDAKFTDVVGSQPLSEHSLMKMEAYAKQLFQNQAVNYEKETMNKKNNSNQLRWMNSVASGGTLSDRVAALGMLVQQSPLHNLKHLDTLLNKVTKKNRHEALIAADVAKDLFIEELLPDRKLIPFKSRPYVEIENTKGQSKAAVDRKLLLWQFESELKMKYQQFLHAVEQLCHDTVEAVRLKGCILLVDLLIAKAEQEQFILSSLVNKLGDQSVKVATQVVKLIGRLFVAHPNMKVVVVDELEKLIYRKNITPCAQFYAICALLKVPLNRNNDEDLACKILNVYFDLFKIVIQSDVENQRLLRHLLLGTNVAFSYSKGKFDRISEEVDTLYKIAATSSLYINLQALALLFQVLDVKAEISDRFYRSLYRTMLVPELLSSSRCHAMFFHLLFKSMSQDFSDQRIRAFVKRLLQVCLMAPAPFICAALLVISQALHGRLKRFIAITDQWVEDDHEEQEKVDDEEEKEIGNGKKKQTPTESNNTNDNKQNANNIYGNVYGSREYNIAGREPLHANADRESLVELLLLRNHYHPTVAVFAENLLKGNHINYSGNPLDDFSLMHFLDRFVFKNPKKSISENVEEKNTEKRGYKRKIYDPWSLRSLPVTSSAYALHHKSHVPPDEKYLHSFMTNANVKRAEEQLSEESDIESVNSEDEIGNKRRRRRRRRSKRSEDSDDSDNPSDSSGDESDFEAGRSKLNTAALTGDNDDSTDGGVLDDDDATTAAEEVQFEITCNVVYASDAVGDFGIIFSSVKSWKMTMKKMRRKSTTVNEKRTRNFKKFVNDDGVDVDEQTDAFFSLSLRISIDEGDYYNYKLIIFVYYVLFWLRKLLLTSSFFFKIICDEGDNCCSVRHTEVDVEEILSCRKMNLSFYEYMSSPRGTIVVNEMDVADADSWVELSHDSECGSSITFLTDPSGAHGSPHKYTPPGGQTSPVLQFDGDLERVKFQLCRQFSNIQGGKSAWLSDWSSRPEVVPPLQYRRSGTIVRTPPNSPFGSSEVETSDQSKPWFSLRHSRFVRHDWFSLEVLSVYILGNVLSFLFGVCIGLAICRKGRSCCGTHFLP</sequence>
<evidence type="ECO:0000313" key="18">
    <source>
        <dbReference type="EMBL" id="KRY36104.1"/>
    </source>
</evidence>
<feature type="compositionally biased region" description="Acidic residues" evidence="15">
    <location>
        <begin position="2410"/>
        <end position="2425"/>
    </location>
</feature>
<evidence type="ECO:0000256" key="3">
    <source>
        <dbReference type="ARBA" id="ARBA00005615"/>
    </source>
</evidence>
<feature type="region of interest" description="Disordered" evidence="15">
    <location>
        <begin position="2409"/>
        <end position="2461"/>
    </location>
</feature>
<evidence type="ECO:0000256" key="6">
    <source>
        <dbReference type="ARBA" id="ARBA00012757"/>
    </source>
</evidence>
<evidence type="ECO:0000256" key="8">
    <source>
        <dbReference type="ARBA" id="ARBA00022692"/>
    </source>
</evidence>
<evidence type="ECO:0000256" key="16">
    <source>
        <dbReference type="SAM" id="Phobius"/>
    </source>
</evidence>
<dbReference type="InterPro" id="IPR001529">
    <property type="entry name" value="Zn_ribbon_RPB9"/>
</dbReference>
<evidence type="ECO:0000256" key="14">
    <source>
        <dbReference type="RuleBase" id="RU361180"/>
    </source>
</evidence>
<dbReference type="SUPFAM" id="SSF48371">
    <property type="entry name" value="ARM repeat"/>
    <property type="match status" value="1"/>
</dbReference>
<evidence type="ECO:0000256" key="15">
    <source>
        <dbReference type="SAM" id="MobiDB-lite"/>
    </source>
</evidence>
<evidence type="ECO:0000256" key="7">
    <source>
        <dbReference type="ARBA" id="ARBA00019905"/>
    </source>
</evidence>
<dbReference type="Pfam" id="PF03914">
    <property type="entry name" value="CBF"/>
    <property type="match status" value="1"/>
</dbReference>
<dbReference type="PANTHER" id="PTHR23403:SF12">
    <property type="entry name" value="TREHALASE"/>
    <property type="match status" value="1"/>
</dbReference>
<feature type="compositionally biased region" description="Acidic residues" evidence="15">
    <location>
        <begin position="2225"/>
        <end position="2237"/>
    </location>
</feature>
<dbReference type="PANTHER" id="PTHR23403">
    <property type="entry name" value="TREHALASE"/>
    <property type="match status" value="1"/>
</dbReference>
<dbReference type="SUPFAM" id="SSF48208">
    <property type="entry name" value="Six-hairpin glycosidases"/>
    <property type="match status" value="1"/>
</dbReference>
<dbReference type="STRING" id="6334.A0A0V1BHA3"/>
<keyword evidence="19" id="KW-1185">Reference proteome</keyword>
<dbReference type="GO" id="GO:0006351">
    <property type="term" value="P:DNA-templated transcription"/>
    <property type="evidence" value="ECO:0007669"/>
    <property type="project" value="InterPro"/>
</dbReference>
<evidence type="ECO:0000259" key="17">
    <source>
        <dbReference type="SMART" id="SM00661"/>
    </source>
</evidence>
<comment type="similarity">
    <text evidence="3 14">Belongs to the glycosyl hydrolase 37 family.</text>
</comment>
<dbReference type="SMART" id="SM00320">
    <property type="entry name" value="WD40"/>
    <property type="match status" value="5"/>
</dbReference>
<evidence type="ECO:0000256" key="5">
    <source>
        <dbReference type="ARBA" id="ARBA00007797"/>
    </source>
</evidence>
<feature type="compositionally biased region" description="Low complexity" evidence="15">
    <location>
        <begin position="1731"/>
        <end position="1746"/>
    </location>
</feature>
<feature type="compositionally biased region" description="Polar residues" evidence="15">
    <location>
        <begin position="507"/>
        <end position="518"/>
    </location>
</feature>
<dbReference type="InterPro" id="IPR012341">
    <property type="entry name" value="6hp_glycosidase-like_sf"/>
</dbReference>
<evidence type="ECO:0000256" key="2">
    <source>
        <dbReference type="ARBA" id="ARBA00004325"/>
    </source>
</evidence>
<evidence type="ECO:0000256" key="10">
    <source>
        <dbReference type="ARBA" id="ARBA00022989"/>
    </source>
</evidence>
<dbReference type="OrthoDB" id="28947at2759"/>
<feature type="compositionally biased region" description="Acidic residues" evidence="15">
    <location>
        <begin position="2443"/>
        <end position="2460"/>
    </location>
</feature>
<dbReference type="GO" id="GO:0004555">
    <property type="term" value="F:alpha,alpha-trehalase activity"/>
    <property type="evidence" value="ECO:0007669"/>
    <property type="project" value="UniProtKB-EC"/>
</dbReference>
<comment type="similarity">
    <text evidence="4">Belongs to the NIP3 family.</text>
</comment>
<keyword evidence="14" id="KW-0378">Hydrolase</keyword>
<feature type="non-terminal residue" evidence="18">
    <location>
        <position position="2829"/>
    </location>
</feature>
<feature type="region of interest" description="Disordered" evidence="15">
    <location>
        <begin position="480"/>
        <end position="522"/>
    </location>
</feature>
<feature type="region of interest" description="Disordered" evidence="15">
    <location>
        <begin position="2225"/>
        <end position="2262"/>
    </location>
</feature>
<evidence type="ECO:0000256" key="1">
    <source>
        <dbReference type="ARBA" id="ARBA00004167"/>
    </source>
</evidence>
<dbReference type="GO" id="GO:0005634">
    <property type="term" value="C:nucleus"/>
    <property type="evidence" value="ECO:0007669"/>
    <property type="project" value="UniProtKB-ARBA"/>
</dbReference>
<dbReference type="InterPro" id="IPR010548">
    <property type="entry name" value="BNIP3"/>
</dbReference>
<evidence type="ECO:0000256" key="4">
    <source>
        <dbReference type="ARBA" id="ARBA00007710"/>
    </source>
</evidence>
<dbReference type="InterPro" id="IPR001680">
    <property type="entry name" value="WD40_rpt"/>
</dbReference>
<dbReference type="Pfam" id="PF00400">
    <property type="entry name" value="WD40"/>
    <property type="match status" value="2"/>
</dbReference>
<keyword evidence="8 16" id="KW-0812">Transmembrane</keyword>
<comment type="subcellular location">
    <subcellularLocation>
        <location evidence="1">Membrane</location>
        <topology evidence="1">Single-pass membrane protein</topology>
    </subcellularLocation>
    <subcellularLocation>
        <location evidence="2">Mitochondrion membrane</location>
    </subcellularLocation>
</comment>
<dbReference type="InParanoid" id="A0A0V1BHA3"/>
<keyword evidence="13" id="KW-0853">WD repeat</keyword>
<dbReference type="InterPro" id="IPR008928">
    <property type="entry name" value="6-hairpin_glycosidase_sf"/>
</dbReference>
<evidence type="ECO:0000313" key="19">
    <source>
        <dbReference type="Proteomes" id="UP000054776"/>
    </source>
</evidence>
<name>A0A0V1BHA3_TRISP</name>
<dbReference type="Gene3D" id="2.130.10.10">
    <property type="entry name" value="YVTN repeat-like/Quinoprotein amine dehydrogenase"/>
    <property type="match status" value="2"/>
</dbReference>
<feature type="domain" description="DNA-directed RNA polymerase II subunit RPB9-like zinc ribbon" evidence="17">
    <location>
        <begin position="1012"/>
        <end position="1060"/>
    </location>
</feature>
<feature type="transmembrane region" description="Helical" evidence="16">
    <location>
        <begin position="2788"/>
        <end position="2815"/>
    </location>
</feature>
<feature type="repeat" description="WD" evidence="13">
    <location>
        <begin position="145"/>
        <end position="180"/>
    </location>
</feature>
<reference evidence="18 19" key="1">
    <citation type="submission" date="2015-01" db="EMBL/GenBank/DDBJ databases">
        <title>Evolution of Trichinella species and genotypes.</title>
        <authorList>
            <person name="Korhonen P.K."/>
            <person name="Edoardo P."/>
            <person name="Giuseppe L.R."/>
            <person name="Gasser R.B."/>
        </authorList>
    </citation>
    <scope>NUCLEOTIDE SEQUENCE [LARGE SCALE GENOMIC DNA]</scope>
    <source>
        <strain evidence="18">ISS3</strain>
    </source>
</reference>
<keyword evidence="11" id="KW-0496">Mitochondrion</keyword>
<comment type="similarity">
    <text evidence="5">Belongs to the CBF/MAK21 family.</text>
</comment>
<keyword evidence="10 16" id="KW-1133">Transmembrane helix</keyword>
<dbReference type="GO" id="GO:0006915">
    <property type="term" value="P:apoptotic process"/>
    <property type="evidence" value="ECO:0007669"/>
    <property type="project" value="UniProtKB-KW"/>
</dbReference>
<proteinExistence type="inferred from homology"/>
<dbReference type="EMBL" id="JYDH01000046">
    <property type="protein sequence ID" value="KRY36104.1"/>
    <property type="molecule type" value="Genomic_DNA"/>
</dbReference>
<evidence type="ECO:0000256" key="9">
    <source>
        <dbReference type="ARBA" id="ARBA00022703"/>
    </source>
</evidence>
<dbReference type="Proteomes" id="UP000054776">
    <property type="component" value="Unassembled WGS sequence"/>
</dbReference>
<evidence type="ECO:0000256" key="11">
    <source>
        <dbReference type="ARBA" id="ARBA00023128"/>
    </source>
</evidence>
<accession>A0A0V1BHA3</accession>
<dbReference type="Pfam" id="PF01204">
    <property type="entry name" value="Trehalase"/>
    <property type="match status" value="1"/>
</dbReference>
<dbReference type="EC" id="3.2.1.28" evidence="6 14"/>
<dbReference type="SUPFAM" id="SSF57783">
    <property type="entry name" value="Zinc beta-ribbon"/>
    <property type="match status" value="2"/>
</dbReference>
<dbReference type="InterPro" id="IPR015943">
    <property type="entry name" value="WD40/YVTN_repeat-like_dom_sf"/>
</dbReference>
<dbReference type="Gene3D" id="2.20.25.10">
    <property type="match status" value="2"/>
</dbReference>
<feature type="non-terminal residue" evidence="18">
    <location>
        <position position="1"/>
    </location>
</feature>
<dbReference type="InterPro" id="IPR016024">
    <property type="entry name" value="ARM-type_fold"/>
</dbReference>